<protein>
    <recommendedName>
        <fullName evidence="5">FAD/NAD(P)-binding domain-containing protein</fullName>
    </recommendedName>
</protein>
<accession>A0ABR3UK06</accession>
<proteinExistence type="inferred from homology"/>
<sequence>MSEQRNIVIVGASGAGLRATHYILKHILPALKARNDAKYHVYNISPSSQWYFRVASPRVAASTERMSADKVLFDLHEGFKQYSKDDFTFIEASATGLELSARRVLFRSNKGLDDESLSYHALIVATGSKTYFQAFSMSADARSTLDAISSTNNQVKTAKKIVIVGGGPTGVEFAGEVAEHRNGKPGWFSKVQPNVEVTLITSDKQLLPSLRPAIAKTAEQKLSALGVKVVYNTRVTDSTQTEDGRISLTLKNGDKLQADLYVPAYGVEPNSAWLPAQVLNEKGYLVTNSSTLRVDIAGPRVYGFGDIASYSRNNFWDIISALPVLVTNLKRDLLSFNAMLPEEKPKGQDRVFTPDTRESMVVPIGSGGGVGAIMGWRVPSVFVWMLKGRDFMLGMSGLPTLHGENVKKEVKWTKEEAAI</sequence>
<evidence type="ECO:0000256" key="1">
    <source>
        <dbReference type="ARBA" id="ARBA00006442"/>
    </source>
</evidence>
<keyword evidence="2" id="KW-0285">Flavoprotein</keyword>
<organism evidence="6 7">
    <name type="scientific">Alternaria dauci</name>
    <dbReference type="NCBI Taxonomy" id="48095"/>
    <lineage>
        <taxon>Eukaryota</taxon>
        <taxon>Fungi</taxon>
        <taxon>Dikarya</taxon>
        <taxon>Ascomycota</taxon>
        <taxon>Pezizomycotina</taxon>
        <taxon>Dothideomycetes</taxon>
        <taxon>Pleosporomycetidae</taxon>
        <taxon>Pleosporales</taxon>
        <taxon>Pleosporineae</taxon>
        <taxon>Pleosporaceae</taxon>
        <taxon>Alternaria</taxon>
        <taxon>Alternaria sect. Porri</taxon>
    </lineage>
</organism>
<comment type="similarity">
    <text evidence="1">Belongs to the FAD-dependent oxidoreductase family.</text>
</comment>
<dbReference type="GeneID" id="96085454"/>
<dbReference type="SUPFAM" id="SSF51905">
    <property type="entry name" value="FAD/NAD(P)-binding domain"/>
    <property type="match status" value="1"/>
</dbReference>
<dbReference type="PRINTS" id="PR00368">
    <property type="entry name" value="FADPNR"/>
</dbReference>
<evidence type="ECO:0000313" key="7">
    <source>
        <dbReference type="Proteomes" id="UP001578633"/>
    </source>
</evidence>
<dbReference type="Gene3D" id="3.50.50.100">
    <property type="match status" value="1"/>
</dbReference>
<dbReference type="RefSeq" id="XP_069307176.1">
    <property type="nucleotide sequence ID" value="XM_069451303.1"/>
</dbReference>
<keyword evidence="7" id="KW-1185">Reference proteome</keyword>
<comment type="caution">
    <text evidence="6">The sequence shown here is derived from an EMBL/GenBank/DDBJ whole genome shotgun (WGS) entry which is preliminary data.</text>
</comment>
<evidence type="ECO:0000256" key="4">
    <source>
        <dbReference type="ARBA" id="ARBA00023002"/>
    </source>
</evidence>
<dbReference type="PRINTS" id="PR00469">
    <property type="entry name" value="PNDRDTASEII"/>
</dbReference>
<feature type="domain" description="FAD/NAD(P)-binding" evidence="5">
    <location>
        <begin position="6"/>
        <end position="308"/>
    </location>
</feature>
<evidence type="ECO:0000256" key="3">
    <source>
        <dbReference type="ARBA" id="ARBA00022827"/>
    </source>
</evidence>
<dbReference type="Proteomes" id="UP001578633">
    <property type="component" value="Chromosome 4"/>
</dbReference>
<reference evidence="6 7" key="1">
    <citation type="submission" date="2024-09" db="EMBL/GenBank/DDBJ databases">
        <title>T2T genomes of carrot and Alternaria dauci and their utility for understanding host-pathogen interaction during carrot leaf blight disease.</title>
        <authorList>
            <person name="Liu W."/>
            <person name="Xu S."/>
            <person name="Ou C."/>
            <person name="Liu X."/>
            <person name="Zhuang F."/>
            <person name="Deng X.W."/>
        </authorList>
    </citation>
    <scope>NUCLEOTIDE SEQUENCE [LARGE SCALE GENOMIC DNA]</scope>
    <source>
        <strain evidence="6 7">A2016</strain>
    </source>
</reference>
<gene>
    <name evidence="6" type="ORF">ACET3X_005132</name>
</gene>
<evidence type="ECO:0000256" key="2">
    <source>
        <dbReference type="ARBA" id="ARBA00022630"/>
    </source>
</evidence>
<keyword evidence="4" id="KW-0560">Oxidoreductase</keyword>
<dbReference type="InterPro" id="IPR036188">
    <property type="entry name" value="FAD/NAD-bd_sf"/>
</dbReference>
<dbReference type="PANTHER" id="PTHR43735">
    <property type="entry name" value="APOPTOSIS-INDUCING FACTOR 1"/>
    <property type="match status" value="1"/>
</dbReference>
<dbReference type="PANTHER" id="PTHR43735:SF3">
    <property type="entry name" value="FERROPTOSIS SUPPRESSOR PROTEIN 1"/>
    <property type="match status" value="1"/>
</dbReference>
<name>A0ABR3UK06_9PLEO</name>
<keyword evidence="3" id="KW-0274">FAD</keyword>
<dbReference type="EMBL" id="JBHGVX010000004">
    <property type="protein sequence ID" value="KAL1796592.1"/>
    <property type="molecule type" value="Genomic_DNA"/>
</dbReference>
<dbReference type="InterPro" id="IPR023753">
    <property type="entry name" value="FAD/NAD-binding_dom"/>
</dbReference>
<dbReference type="Pfam" id="PF07992">
    <property type="entry name" value="Pyr_redox_2"/>
    <property type="match status" value="1"/>
</dbReference>
<evidence type="ECO:0000259" key="5">
    <source>
        <dbReference type="Pfam" id="PF07992"/>
    </source>
</evidence>
<evidence type="ECO:0000313" key="6">
    <source>
        <dbReference type="EMBL" id="KAL1796592.1"/>
    </source>
</evidence>